<reference evidence="1 2" key="1">
    <citation type="submission" date="2020-10" db="EMBL/GenBank/DDBJ databases">
        <title>Wide distribution of Phycisphaera-like planctomycetes from WD2101 soil group in peatlands and genome analysis of the first cultivated representative.</title>
        <authorList>
            <person name="Dedysh S.N."/>
            <person name="Beletsky A.V."/>
            <person name="Ivanova A."/>
            <person name="Kulichevskaya I.S."/>
            <person name="Suzina N.E."/>
            <person name="Philippov D.A."/>
            <person name="Rakitin A.L."/>
            <person name="Mardanov A.V."/>
            <person name="Ravin N.V."/>
        </authorList>
    </citation>
    <scope>NUCLEOTIDE SEQUENCE [LARGE SCALE GENOMIC DNA]</scope>
    <source>
        <strain evidence="1 2">M1803</strain>
    </source>
</reference>
<evidence type="ECO:0000313" key="1">
    <source>
        <dbReference type="EMBL" id="QOV87759.1"/>
    </source>
</evidence>
<keyword evidence="2" id="KW-1185">Reference proteome</keyword>
<dbReference type="Gene3D" id="3.50.30.50">
    <property type="entry name" value="Putative cyclase"/>
    <property type="match status" value="1"/>
</dbReference>
<dbReference type="PANTHER" id="PTHR31118:SF12">
    <property type="entry name" value="CYCLASE-LIKE PROTEIN 2"/>
    <property type="match status" value="1"/>
</dbReference>
<sequence length="218" mass="24125">MRLIDLSQPLYHHAPNCPAHPPVKSEYIATHEKDGWLCELLTLSNHTGSHVDAPLHKIAGGKSLDQMPLETWVGKAWLVDLRDSAADRAIGDDLLQSKLPNLPPDAIVLLATGWGERRAMTDEWKYHSPFIDPSGARWLVEKKARGVGIDHYSIGGYGPDNPVTHEILLGNGVWIVEELGFPPEVWSLVMPVKFWTLPINLKGHTGAFCRPVIEVAEG</sequence>
<dbReference type="GO" id="GO:0019441">
    <property type="term" value="P:L-tryptophan catabolic process to kynurenine"/>
    <property type="evidence" value="ECO:0007669"/>
    <property type="project" value="InterPro"/>
</dbReference>
<dbReference type="Proteomes" id="UP000593765">
    <property type="component" value="Chromosome"/>
</dbReference>
<evidence type="ECO:0000313" key="2">
    <source>
        <dbReference type="Proteomes" id="UP000593765"/>
    </source>
</evidence>
<dbReference type="PANTHER" id="PTHR31118">
    <property type="entry name" value="CYCLASE-LIKE PROTEIN 2"/>
    <property type="match status" value="1"/>
</dbReference>
<dbReference type="InterPro" id="IPR037175">
    <property type="entry name" value="KFase_sf"/>
</dbReference>
<dbReference type="Pfam" id="PF04199">
    <property type="entry name" value="Cyclase"/>
    <property type="match status" value="1"/>
</dbReference>
<dbReference type="RefSeq" id="WP_206290669.1">
    <property type="nucleotide sequence ID" value="NZ_CP063458.1"/>
</dbReference>
<organism evidence="1 2">
    <name type="scientific">Humisphaera borealis</name>
    <dbReference type="NCBI Taxonomy" id="2807512"/>
    <lineage>
        <taxon>Bacteria</taxon>
        <taxon>Pseudomonadati</taxon>
        <taxon>Planctomycetota</taxon>
        <taxon>Phycisphaerae</taxon>
        <taxon>Tepidisphaerales</taxon>
        <taxon>Tepidisphaeraceae</taxon>
        <taxon>Humisphaera</taxon>
    </lineage>
</organism>
<dbReference type="EMBL" id="CP063458">
    <property type="protein sequence ID" value="QOV87759.1"/>
    <property type="molecule type" value="Genomic_DNA"/>
</dbReference>
<accession>A0A7M2WQS4</accession>
<proteinExistence type="predicted"/>
<protein>
    <submittedName>
        <fullName evidence="1">Cyclase family protein</fullName>
    </submittedName>
</protein>
<gene>
    <name evidence="1" type="ORF">IPV69_15870</name>
</gene>
<dbReference type="KEGG" id="hbs:IPV69_15870"/>
<dbReference type="SUPFAM" id="SSF102198">
    <property type="entry name" value="Putative cyclase"/>
    <property type="match status" value="1"/>
</dbReference>
<dbReference type="AlphaFoldDB" id="A0A7M2WQS4"/>
<dbReference type="GO" id="GO:0004061">
    <property type="term" value="F:arylformamidase activity"/>
    <property type="evidence" value="ECO:0007669"/>
    <property type="project" value="InterPro"/>
</dbReference>
<dbReference type="InterPro" id="IPR007325">
    <property type="entry name" value="KFase/CYL"/>
</dbReference>
<name>A0A7M2WQS4_9BACT</name>